<dbReference type="GO" id="GO:0006952">
    <property type="term" value="P:defense response"/>
    <property type="evidence" value="ECO:0007669"/>
    <property type="project" value="UniProtKB-KW"/>
</dbReference>
<evidence type="ECO:0000313" key="7">
    <source>
        <dbReference type="EnsemblPlants" id="EMT04793"/>
    </source>
</evidence>
<keyword evidence="2" id="KW-0433">Leucine-rich repeat</keyword>
<keyword evidence="3" id="KW-0677">Repeat</keyword>
<evidence type="ECO:0000256" key="4">
    <source>
        <dbReference type="ARBA" id="ARBA00022741"/>
    </source>
</evidence>
<dbReference type="GO" id="GO:0000166">
    <property type="term" value="F:nucleotide binding"/>
    <property type="evidence" value="ECO:0007669"/>
    <property type="project" value="UniProtKB-KW"/>
</dbReference>
<accession>M8BDH3</accession>
<feature type="domain" description="Disease resistance N-terminal" evidence="6">
    <location>
        <begin position="14"/>
        <end position="99"/>
    </location>
</feature>
<sequence length="148" mass="17003">MAEIVILLAIKNIGNALANGAADQVSMQFAKYGKQKVDLQGSMGRVARELRVIHDVVCQMDIRNSNNQVYEGWLEEVRKVAHVMEDIVDEYFYLIDQEHDIGCCFYLKQGFRKPGSLLYLNQIAFKAKEIEKDLAHLSEIKNRWVPMI</sequence>
<dbReference type="Gene3D" id="1.20.5.4130">
    <property type="match status" value="1"/>
</dbReference>
<evidence type="ECO:0000256" key="2">
    <source>
        <dbReference type="ARBA" id="ARBA00022614"/>
    </source>
</evidence>
<comment type="similarity">
    <text evidence="1">Belongs to the disease resistance NB-LRR family.</text>
</comment>
<protein>
    <recommendedName>
        <fullName evidence="6">Disease resistance N-terminal domain-containing protein</fullName>
    </recommendedName>
</protein>
<proteinExistence type="inferred from homology"/>
<reference evidence="7" key="1">
    <citation type="submission" date="2015-06" db="UniProtKB">
        <authorList>
            <consortium name="EnsemblPlants"/>
        </authorList>
    </citation>
    <scope>IDENTIFICATION</scope>
</reference>
<keyword evidence="4" id="KW-0547">Nucleotide-binding</keyword>
<name>M8BDH3_AEGTA</name>
<evidence type="ECO:0000256" key="3">
    <source>
        <dbReference type="ARBA" id="ARBA00022737"/>
    </source>
</evidence>
<evidence type="ECO:0000256" key="5">
    <source>
        <dbReference type="ARBA" id="ARBA00022821"/>
    </source>
</evidence>
<dbReference type="InterPro" id="IPR041118">
    <property type="entry name" value="Rx_N"/>
</dbReference>
<evidence type="ECO:0000256" key="1">
    <source>
        <dbReference type="ARBA" id="ARBA00008894"/>
    </source>
</evidence>
<organism evidence="7">
    <name type="scientific">Aegilops tauschii</name>
    <name type="common">Tausch's goatgrass</name>
    <name type="synonym">Aegilops squarrosa</name>
    <dbReference type="NCBI Taxonomy" id="37682"/>
    <lineage>
        <taxon>Eukaryota</taxon>
        <taxon>Viridiplantae</taxon>
        <taxon>Streptophyta</taxon>
        <taxon>Embryophyta</taxon>
        <taxon>Tracheophyta</taxon>
        <taxon>Spermatophyta</taxon>
        <taxon>Magnoliopsida</taxon>
        <taxon>Liliopsida</taxon>
        <taxon>Poales</taxon>
        <taxon>Poaceae</taxon>
        <taxon>BOP clade</taxon>
        <taxon>Pooideae</taxon>
        <taxon>Triticodae</taxon>
        <taxon>Triticeae</taxon>
        <taxon>Triticinae</taxon>
        <taxon>Aegilops</taxon>
    </lineage>
</organism>
<dbReference type="AlphaFoldDB" id="M8BDH3"/>
<dbReference type="Pfam" id="PF18052">
    <property type="entry name" value="Rx_N"/>
    <property type="match status" value="1"/>
</dbReference>
<dbReference type="EnsemblPlants" id="EMT04793">
    <property type="protein sequence ID" value="EMT04793"/>
    <property type="gene ID" value="F775_13034"/>
</dbReference>
<evidence type="ECO:0000259" key="6">
    <source>
        <dbReference type="Pfam" id="PF18052"/>
    </source>
</evidence>
<keyword evidence="5" id="KW-0611">Plant defense</keyword>